<accession>A0ABQ8TPT0</accession>
<evidence type="ECO:0000313" key="3">
    <source>
        <dbReference type="EMBL" id="KAJ4448675.1"/>
    </source>
</evidence>
<dbReference type="SUPFAM" id="SSF53098">
    <property type="entry name" value="Ribonuclease H-like"/>
    <property type="match status" value="1"/>
</dbReference>
<protein>
    <recommendedName>
        <fullName evidence="2">RNase H type-1 domain-containing protein</fullName>
    </recommendedName>
</protein>
<keyword evidence="4" id="KW-1185">Reference proteome</keyword>
<feature type="non-terminal residue" evidence="3">
    <location>
        <position position="521"/>
    </location>
</feature>
<dbReference type="InterPro" id="IPR036397">
    <property type="entry name" value="RNaseH_sf"/>
</dbReference>
<dbReference type="PANTHER" id="PTHR15398">
    <property type="entry name" value="BROMODOMAIN-CONTAINING PROTEIN 8"/>
    <property type="match status" value="1"/>
</dbReference>
<comment type="caution">
    <text evidence="3">The sequence shown here is derived from an EMBL/GenBank/DDBJ whole genome shotgun (WGS) entry which is preliminary data.</text>
</comment>
<evidence type="ECO:0000259" key="2">
    <source>
        <dbReference type="PROSITE" id="PS50879"/>
    </source>
</evidence>
<dbReference type="InterPro" id="IPR012337">
    <property type="entry name" value="RNaseH-like_sf"/>
</dbReference>
<dbReference type="Gene3D" id="3.30.420.10">
    <property type="entry name" value="Ribonuclease H-like superfamily/Ribonuclease H"/>
    <property type="match status" value="1"/>
</dbReference>
<dbReference type="EMBL" id="JAJSOF020000003">
    <property type="protein sequence ID" value="KAJ4448675.1"/>
    <property type="molecule type" value="Genomic_DNA"/>
</dbReference>
<dbReference type="Pfam" id="PF00075">
    <property type="entry name" value="RNase_H"/>
    <property type="match status" value="1"/>
</dbReference>
<dbReference type="CDD" id="cd09276">
    <property type="entry name" value="Rnase_HI_RT_non_LTR"/>
    <property type="match status" value="1"/>
</dbReference>
<reference evidence="3 4" key="1">
    <citation type="journal article" date="2022" name="Allergy">
        <title>Genome assembly and annotation of Periplaneta americana reveal a comprehensive cockroach allergen profile.</title>
        <authorList>
            <person name="Wang L."/>
            <person name="Xiong Q."/>
            <person name="Saelim N."/>
            <person name="Wang L."/>
            <person name="Nong W."/>
            <person name="Wan A.T."/>
            <person name="Shi M."/>
            <person name="Liu X."/>
            <person name="Cao Q."/>
            <person name="Hui J.H.L."/>
            <person name="Sookrung N."/>
            <person name="Leung T.F."/>
            <person name="Tungtrongchitr A."/>
            <person name="Tsui S.K.W."/>
        </authorList>
    </citation>
    <scope>NUCLEOTIDE SEQUENCE [LARGE SCALE GENOMIC DNA]</scope>
    <source>
        <strain evidence="3">PWHHKU_190912</strain>
    </source>
</reference>
<sequence>MSSSSEDGSQVENSQLGLKLKRVPIDTWSTKEKLCLASAVLRSGDQNWYVNVTVSMSVSRALRLFGEPGRPIDWFSQKSCALQYGNLLENVDTPKRKKRTDKSGSEHVETPGEAIVRNLTHEEILKSEVNTEIMKQLSLETINIRYPPQNWLHLYTDGSLISREQGAGPGVTCCLFSLYRSLGYGTTSFDGEIIAIRESLRNLLCHINKFKNAVILSDSKAAILSIVSKHTPSSQTAEITKMLSQLISLNKRIVFQWIPSHCGILGNENADALAKKGSTATYRPVTKSTINELKKLLQEERAMYLKLKDEVAQIRAGQVDDKLGEMCQHVEEEQKQKERDAENHKRWLQERQEKKNELERAWKPPVTPASPHRKKLHRGLGGNRRNSSQSEPSSEADSAVDSPLSEPLNVDRYMVSRETLDDMPLAGQRQIQMEWSLTPVSERVGVGEGRKQEKCIAIILSHIVLMSHIFATAAVIGDEAAEVPQETKPTVPTPTSPLLTSLLKSPSPAPSAQVSRQFLCL</sequence>
<dbReference type="PROSITE" id="PS50879">
    <property type="entry name" value="RNASE_H_1"/>
    <property type="match status" value="1"/>
</dbReference>
<gene>
    <name evidence="3" type="ORF">ANN_00065</name>
</gene>
<proteinExistence type="predicted"/>
<feature type="compositionally biased region" description="Low complexity" evidence="1">
    <location>
        <begin position="387"/>
        <end position="399"/>
    </location>
</feature>
<dbReference type="InterPro" id="IPR002156">
    <property type="entry name" value="RNaseH_domain"/>
</dbReference>
<feature type="compositionally biased region" description="Basic and acidic residues" evidence="1">
    <location>
        <begin position="351"/>
        <end position="362"/>
    </location>
</feature>
<evidence type="ECO:0000313" key="4">
    <source>
        <dbReference type="Proteomes" id="UP001148838"/>
    </source>
</evidence>
<dbReference type="PANTHER" id="PTHR15398:SF4">
    <property type="entry name" value="BROMODOMAIN-CONTAINING PROTEIN 8 ISOFORM X1"/>
    <property type="match status" value="1"/>
</dbReference>
<feature type="domain" description="RNase H type-1" evidence="2">
    <location>
        <begin position="148"/>
        <end position="279"/>
    </location>
</feature>
<feature type="region of interest" description="Disordered" evidence="1">
    <location>
        <begin position="351"/>
        <end position="410"/>
    </location>
</feature>
<dbReference type="Proteomes" id="UP001148838">
    <property type="component" value="Unassembled WGS sequence"/>
</dbReference>
<evidence type="ECO:0000256" key="1">
    <source>
        <dbReference type="SAM" id="MobiDB-lite"/>
    </source>
</evidence>
<name>A0ABQ8TPT0_PERAM</name>
<organism evidence="3 4">
    <name type="scientific">Periplaneta americana</name>
    <name type="common">American cockroach</name>
    <name type="synonym">Blatta americana</name>
    <dbReference type="NCBI Taxonomy" id="6978"/>
    <lineage>
        <taxon>Eukaryota</taxon>
        <taxon>Metazoa</taxon>
        <taxon>Ecdysozoa</taxon>
        <taxon>Arthropoda</taxon>
        <taxon>Hexapoda</taxon>
        <taxon>Insecta</taxon>
        <taxon>Pterygota</taxon>
        <taxon>Neoptera</taxon>
        <taxon>Polyneoptera</taxon>
        <taxon>Dictyoptera</taxon>
        <taxon>Blattodea</taxon>
        <taxon>Blattoidea</taxon>
        <taxon>Blattidae</taxon>
        <taxon>Blattinae</taxon>
        <taxon>Periplaneta</taxon>
    </lineage>
</organism>